<organism evidence="8 9">
    <name type="scientific">Wuchereria bancrofti</name>
    <dbReference type="NCBI Taxonomy" id="6293"/>
    <lineage>
        <taxon>Eukaryota</taxon>
        <taxon>Metazoa</taxon>
        <taxon>Ecdysozoa</taxon>
        <taxon>Nematoda</taxon>
        <taxon>Chromadorea</taxon>
        <taxon>Rhabditida</taxon>
        <taxon>Spirurina</taxon>
        <taxon>Spiruromorpha</taxon>
        <taxon>Filarioidea</taxon>
        <taxon>Onchocercidae</taxon>
        <taxon>Wuchereria</taxon>
    </lineage>
</organism>
<evidence type="ECO:0000256" key="1">
    <source>
        <dbReference type="ARBA" id="ARBA00001933"/>
    </source>
</evidence>
<comment type="subunit">
    <text evidence="2">Homodimer.</text>
</comment>
<dbReference type="GO" id="GO:0030170">
    <property type="term" value="F:pyridoxal phosphate binding"/>
    <property type="evidence" value="ECO:0007669"/>
    <property type="project" value="InterPro"/>
</dbReference>
<dbReference type="PANTHER" id="PTHR11879">
    <property type="entry name" value="ASPARTATE AMINOTRANSFERASE"/>
    <property type="match status" value="1"/>
</dbReference>
<dbReference type="InterPro" id="IPR000796">
    <property type="entry name" value="Asp_trans"/>
</dbReference>
<dbReference type="InterPro" id="IPR004839">
    <property type="entry name" value="Aminotransferase_I/II_large"/>
</dbReference>
<dbReference type="InterPro" id="IPR015424">
    <property type="entry name" value="PyrdxlP-dep_Trfase"/>
</dbReference>
<proteinExistence type="predicted"/>
<keyword evidence="5" id="KW-0808">Transferase</keyword>
<dbReference type="InParanoid" id="A0A3P7FYE6"/>
<dbReference type="Proteomes" id="UP000270924">
    <property type="component" value="Unassembled WGS sequence"/>
</dbReference>
<evidence type="ECO:0000256" key="4">
    <source>
        <dbReference type="ARBA" id="ARBA00022576"/>
    </source>
</evidence>
<dbReference type="OMA" id="GIWEHIT"/>
<dbReference type="GO" id="GO:0006532">
    <property type="term" value="P:aspartate biosynthetic process"/>
    <property type="evidence" value="ECO:0007669"/>
    <property type="project" value="TreeGrafter"/>
</dbReference>
<evidence type="ECO:0000256" key="3">
    <source>
        <dbReference type="ARBA" id="ARBA00012753"/>
    </source>
</evidence>
<dbReference type="GO" id="GO:0004069">
    <property type="term" value="F:L-aspartate:2-oxoglutarate aminotransferase activity"/>
    <property type="evidence" value="ECO:0007669"/>
    <property type="project" value="UniProtKB-EC"/>
</dbReference>
<dbReference type="EC" id="2.6.1.1" evidence="3"/>
<dbReference type="EMBL" id="UYWW01007707">
    <property type="protein sequence ID" value="VDM15382.1"/>
    <property type="molecule type" value="Genomic_DNA"/>
</dbReference>
<dbReference type="AlphaFoldDB" id="A0A3P7FYE6"/>
<keyword evidence="9" id="KW-1185">Reference proteome</keyword>
<gene>
    <name evidence="8" type="ORF">WBA_LOCUS8768</name>
</gene>
<protein>
    <recommendedName>
        <fullName evidence="3">aspartate transaminase</fullName>
        <ecNumber evidence="3">2.6.1.1</ecNumber>
    </recommendedName>
</protein>
<reference evidence="8 9" key="1">
    <citation type="submission" date="2018-11" db="EMBL/GenBank/DDBJ databases">
        <authorList>
            <consortium name="Pathogen Informatics"/>
        </authorList>
    </citation>
    <scope>NUCLEOTIDE SEQUENCE [LARGE SCALE GENOMIC DNA]</scope>
</reference>
<dbReference type="PANTHER" id="PTHR11879:SF55">
    <property type="entry name" value="GLUTAMATE OXALOACETATE TRANSAMINASE 1, ISOFORM B"/>
    <property type="match status" value="1"/>
</dbReference>
<evidence type="ECO:0000256" key="2">
    <source>
        <dbReference type="ARBA" id="ARBA00011738"/>
    </source>
</evidence>
<keyword evidence="4" id="KW-0032">Aminotransferase</keyword>
<accession>A0A3P7FYE6</accession>
<dbReference type="InterPro" id="IPR015422">
    <property type="entry name" value="PyrdxlP-dep_Trfase_small"/>
</dbReference>
<evidence type="ECO:0000256" key="5">
    <source>
        <dbReference type="ARBA" id="ARBA00022679"/>
    </source>
</evidence>
<evidence type="ECO:0000313" key="8">
    <source>
        <dbReference type="EMBL" id="VDM15382.1"/>
    </source>
</evidence>
<dbReference type="GO" id="GO:0005829">
    <property type="term" value="C:cytosol"/>
    <property type="evidence" value="ECO:0007669"/>
    <property type="project" value="TreeGrafter"/>
</dbReference>
<feature type="domain" description="Aminotransferase class I/classII large" evidence="7">
    <location>
        <begin position="1"/>
        <end position="79"/>
    </location>
</feature>
<keyword evidence="6" id="KW-0663">Pyridoxal phosphate</keyword>
<dbReference type="Gene3D" id="3.90.1150.10">
    <property type="entry name" value="Aspartate Aminotransferase, domain 1"/>
    <property type="match status" value="1"/>
</dbReference>
<dbReference type="Pfam" id="PF00155">
    <property type="entry name" value="Aminotran_1_2"/>
    <property type="match status" value="1"/>
</dbReference>
<evidence type="ECO:0000256" key="6">
    <source>
        <dbReference type="ARBA" id="ARBA00022898"/>
    </source>
</evidence>
<sequence length="87" mass="10026">MSSRIKDMRYALRNNLEKLGTPGIWEHITQQIGMFSFIGLNMEQVDHLVKEHKVFLLKNGRINVCGLNPENVEYVAKAINETINNIK</sequence>
<comment type="cofactor">
    <cofactor evidence="1">
        <name>pyridoxal 5'-phosphate</name>
        <dbReference type="ChEBI" id="CHEBI:597326"/>
    </cofactor>
</comment>
<dbReference type="OrthoDB" id="5816689at2759"/>
<name>A0A3P7FYE6_WUCBA</name>
<evidence type="ECO:0000259" key="7">
    <source>
        <dbReference type="Pfam" id="PF00155"/>
    </source>
</evidence>
<evidence type="ECO:0000313" key="9">
    <source>
        <dbReference type="Proteomes" id="UP000270924"/>
    </source>
</evidence>
<dbReference type="SUPFAM" id="SSF53383">
    <property type="entry name" value="PLP-dependent transferases"/>
    <property type="match status" value="1"/>
</dbReference>